<evidence type="ECO:0000313" key="1">
    <source>
        <dbReference type="EMBL" id="KYB24883.1"/>
    </source>
</evidence>
<accession>A0A139WAD8</accession>
<reference evidence="1 2" key="2">
    <citation type="journal article" date="2010" name="Nucleic Acids Res.">
        <title>BeetleBase in 2010: revisions to provide comprehensive genomic information for Tribolium castaneum.</title>
        <authorList>
            <person name="Kim H.S."/>
            <person name="Murphy T."/>
            <person name="Xia J."/>
            <person name="Caragea D."/>
            <person name="Park Y."/>
            <person name="Beeman R.W."/>
            <person name="Lorenzen M.D."/>
            <person name="Butcher S."/>
            <person name="Manak J.R."/>
            <person name="Brown S.J."/>
        </authorList>
    </citation>
    <scope>NUCLEOTIDE SEQUENCE [LARGE SCALE GENOMIC DNA]</scope>
    <source>
        <strain evidence="1 2">Georgia GA2</strain>
    </source>
</reference>
<gene>
    <name evidence="1" type="primary">AUGUSTUS-3.0.2_31799</name>
    <name evidence="1" type="ORF">TcasGA2_TC031799</name>
</gene>
<dbReference type="AlphaFoldDB" id="A0A139WAD8"/>
<sequence>MFLIDLPIFISICGNASTYVLLLWQTDSKVDINYSMKKVFGVF</sequence>
<name>A0A139WAD8_TRICA</name>
<dbReference type="InParanoid" id="A0A139WAD8"/>
<proteinExistence type="predicted"/>
<keyword evidence="2" id="KW-1185">Reference proteome</keyword>
<dbReference type="Proteomes" id="UP000007266">
    <property type="component" value="Unassembled WGS sequence"/>
</dbReference>
<reference evidence="1 2" key="1">
    <citation type="journal article" date="2008" name="Nature">
        <title>The genome of the model beetle and pest Tribolium castaneum.</title>
        <authorList>
            <consortium name="Tribolium Genome Sequencing Consortium"/>
            <person name="Richards S."/>
            <person name="Gibbs R.A."/>
            <person name="Weinstock G.M."/>
            <person name="Brown S.J."/>
            <person name="Denell R."/>
            <person name="Beeman R.W."/>
            <person name="Gibbs R."/>
            <person name="Beeman R.W."/>
            <person name="Brown S.J."/>
            <person name="Bucher G."/>
            <person name="Friedrich M."/>
            <person name="Grimmelikhuijzen C.J."/>
            <person name="Klingler M."/>
            <person name="Lorenzen M."/>
            <person name="Richards S."/>
            <person name="Roth S."/>
            <person name="Schroder R."/>
            <person name="Tautz D."/>
            <person name="Zdobnov E.M."/>
            <person name="Muzny D."/>
            <person name="Gibbs R.A."/>
            <person name="Weinstock G.M."/>
            <person name="Attaway T."/>
            <person name="Bell S."/>
            <person name="Buhay C.J."/>
            <person name="Chandrabose M.N."/>
            <person name="Chavez D."/>
            <person name="Clerk-Blankenburg K.P."/>
            <person name="Cree A."/>
            <person name="Dao M."/>
            <person name="Davis C."/>
            <person name="Chacko J."/>
            <person name="Dinh H."/>
            <person name="Dugan-Rocha S."/>
            <person name="Fowler G."/>
            <person name="Garner T.T."/>
            <person name="Garnes J."/>
            <person name="Gnirke A."/>
            <person name="Hawes A."/>
            <person name="Hernandez J."/>
            <person name="Hines S."/>
            <person name="Holder M."/>
            <person name="Hume J."/>
            <person name="Jhangiani S.N."/>
            <person name="Joshi V."/>
            <person name="Khan Z.M."/>
            <person name="Jackson L."/>
            <person name="Kovar C."/>
            <person name="Kowis A."/>
            <person name="Lee S."/>
            <person name="Lewis L.R."/>
            <person name="Margolis J."/>
            <person name="Morgan M."/>
            <person name="Nazareth L.V."/>
            <person name="Nguyen N."/>
            <person name="Okwuonu G."/>
            <person name="Parker D."/>
            <person name="Richards S."/>
            <person name="Ruiz S.J."/>
            <person name="Santibanez J."/>
            <person name="Savard J."/>
            <person name="Scherer S.E."/>
            <person name="Schneider B."/>
            <person name="Sodergren E."/>
            <person name="Tautz D."/>
            <person name="Vattahil S."/>
            <person name="Villasana D."/>
            <person name="White C.S."/>
            <person name="Wright R."/>
            <person name="Park Y."/>
            <person name="Beeman R.W."/>
            <person name="Lord J."/>
            <person name="Oppert B."/>
            <person name="Lorenzen M."/>
            <person name="Brown S."/>
            <person name="Wang L."/>
            <person name="Savard J."/>
            <person name="Tautz D."/>
            <person name="Richards S."/>
            <person name="Weinstock G."/>
            <person name="Gibbs R.A."/>
            <person name="Liu Y."/>
            <person name="Worley K."/>
            <person name="Weinstock G."/>
            <person name="Elsik C.G."/>
            <person name="Reese J.T."/>
            <person name="Elhaik E."/>
            <person name="Landan G."/>
            <person name="Graur D."/>
            <person name="Arensburger P."/>
            <person name="Atkinson P."/>
            <person name="Beeman R.W."/>
            <person name="Beidler J."/>
            <person name="Brown S.J."/>
            <person name="Demuth J.P."/>
            <person name="Drury D.W."/>
            <person name="Du Y.Z."/>
            <person name="Fujiwara H."/>
            <person name="Lorenzen M."/>
            <person name="Maselli V."/>
            <person name="Osanai M."/>
            <person name="Park Y."/>
            <person name="Robertson H.M."/>
            <person name="Tu Z."/>
            <person name="Wang J.J."/>
            <person name="Wang S."/>
            <person name="Richards S."/>
            <person name="Song H."/>
            <person name="Zhang L."/>
            <person name="Sodergren E."/>
            <person name="Werner D."/>
            <person name="Stanke M."/>
            <person name="Morgenstern B."/>
            <person name="Solovyev V."/>
            <person name="Kosarev P."/>
            <person name="Brown G."/>
            <person name="Chen H.C."/>
            <person name="Ermolaeva O."/>
            <person name="Hlavina W."/>
            <person name="Kapustin Y."/>
            <person name="Kiryutin B."/>
            <person name="Kitts P."/>
            <person name="Maglott D."/>
            <person name="Pruitt K."/>
            <person name="Sapojnikov V."/>
            <person name="Souvorov A."/>
            <person name="Mackey A.J."/>
            <person name="Waterhouse R.M."/>
            <person name="Wyder S."/>
            <person name="Zdobnov E.M."/>
            <person name="Zdobnov E.M."/>
            <person name="Wyder S."/>
            <person name="Kriventseva E.V."/>
            <person name="Kadowaki T."/>
            <person name="Bork P."/>
            <person name="Aranda M."/>
            <person name="Bao R."/>
            <person name="Beermann A."/>
            <person name="Berns N."/>
            <person name="Bolognesi R."/>
            <person name="Bonneton F."/>
            <person name="Bopp D."/>
            <person name="Brown S.J."/>
            <person name="Bucher G."/>
            <person name="Butts T."/>
            <person name="Chaumot A."/>
            <person name="Denell R.E."/>
            <person name="Ferrier D.E."/>
            <person name="Friedrich M."/>
            <person name="Gordon C.M."/>
            <person name="Jindra M."/>
            <person name="Klingler M."/>
            <person name="Lan Q."/>
            <person name="Lattorff H.M."/>
            <person name="Laudet V."/>
            <person name="von Levetsow C."/>
            <person name="Liu Z."/>
            <person name="Lutz R."/>
            <person name="Lynch J.A."/>
            <person name="da Fonseca R.N."/>
            <person name="Posnien N."/>
            <person name="Reuter R."/>
            <person name="Roth S."/>
            <person name="Savard J."/>
            <person name="Schinko J.B."/>
            <person name="Schmitt C."/>
            <person name="Schoppmeier M."/>
            <person name="Schroder R."/>
            <person name="Shippy T.D."/>
            <person name="Simonnet F."/>
            <person name="Marques-Souza H."/>
            <person name="Tautz D."/>
            <person name="Tomoyasu Y."/>
            <person name="Trauner J."/>
            <person name="Van der Zee M."/>
            <person name="Vervoort M."/>
            <person name="Wittkopp N."/>
            <person name="Wimmer E.A."/>
            <person name="Yang X."/>
            <person name="Jones A.K."/>
            <person name="Sattelle D.B."/>
            <person name="Ebert P.R."/>
            <person name="Nelson D."/>
            <person name="Scott J.G."/>
            <person name="Beeman R.W."/>
            <person name="Muthukrishnan S."/>
            <person name="Kramer K.J."/>
            <person name="Arakane Y."/>
            <person name="Beeman R.W."/>
            <person name="Zhu Q."/>
            <person name="Hogenkamp D."/>
            <person name="Dixit R."/>
            <person name="Oppert B."/>
            <person name="Jiang H."/>
            <person name="Zou Z."/>
            <person name="Marshall J."/>
            <person name="Elpidina E."/>
            <person name="Vinokurov K."/>
            <person name="Oppert C."/>
            <person name="Zou Z."/>
            <person name="Evans J."/>
            <person name="Lu Z."/>
            <person name="Zhao P."/>
            <person name="Sumathipala N."/>
            <person name="Altincicek B."/>
            <person name="Vilcinskas A."/>
            <person name="Williams M."/>
            <person name="Hultmark D."/>
            <person name="Hetru C."/>
            <person name="Jiang H."/>
            <person name="Grimmelikhuijzen C.J."/>
            <person name="Hauser F."/>
            <person name="Cazzamali G."/>
            <person name="Williamson M."/>
            <person name="Park Y."/>
            <person name="Li B."/>
            <person name="Tanaka Y."/>
            <person name="Predel R."/>
            <person name="Neupert S."/>
            <person name="Schachtner J."/>
            <person name="Verleyen P."/>
            <person name="Raible F."/>
            <person name="Bork P."/>
            <person name="Friedrich M."/>
            <person name="Walden K.K."/>
            <person name="Robertson H.M."/>
            <person name="Angeli S."/>
            <person name="Foret S."/>
            <person name="Bucher G."/>
            <person name="Schuetz S."/>
            <person name="Maleszka R."/>
            <person name="Wimmer E.A."/>
            <person name="Beeman R.W."/>
            <person name="Lorenzen M."/>
            <person name="Tomoyasu Y."/>
            <person name="Miller S.C."/>
            <person name="Grossmann D."/>
            <person name="Bucher G."/>
        </authorList>
    </citation>
    <scope>NUCLEOTIDE SEQUENCE [LARGE SCALE GENOMIC DNA]</scope>
    <source>
        <strain evidence="1 2">Georgia GA2</strain>
    </source>
</reference>
<organism evidence="1 2">
    <name type="scientific">Tribolium castaneum</name>
    <name type="common">Red flour beetle</name>
    <dbReference type="NCBI Taxonomy" id="7070"/>
    <lineage>
        <taxon>Eukaryota</taxon>
        <taxon>Metazoa</taxon>
        <taxon>Ecdysozoa</taxon>
        <taxon>Arthropoda</taxon>
        <taxon>Hexapoda</taxon>
        <taxon>Insecta</taxon>
        <taxon>Pterygota</taxon>
        <taxon>Neoptera</taxon>
        <taxon>Endopterygota</taxon>
        <taxon>Coleoptera</taxon>
        <taxon>Polyphaga</taxon>
        <taxon>Cucujiformia</taxon>
        <taxon>Tenebrionidae</taxon>
        <taxon>Tenebrionidae incertae sedis</taxon>
        <taxon>Tribolium</taxon>
    </lineage>
</organism>
<dbReference type="EMBL" id="KQ971409">
    <property type="protein sequence ID" value="KYB24883.1"/>
    <property type="molecule type" value="Genomic_DNA"/>
</dbReference>
<protein>
    <submittedName>
        <fullName evidence="1">Uncharacterized protein</fullName>
    </submittedName>
</protein>
<evidence type="ECO:0000313" key="2">
    <source>
        <dbReference type="Proteomes" id="UP000007266"/>
    </source>
</evidence>